<keyword evidence="1" id="KW-0812">Transmembrane</keyword>
<evidence type="ECO:0000313" key="2">
    <source>
        <dbReference type="EMBL" id="AVJ30815.1"/>
    </source>
</evidence>
<sequence>MEQTPVSPRFTGLLGFNAGYVDTAGFLALNGLFTAHVTGNFVTLGAAFVHGTTGAFAKLLALPLFCAVVVLTRLFASSLAAADTAMSKLMCAKVLLLAAAAAVLIAYGPFPDSDAPFAVTGGMLLVAAMGIQNAIQRMHLGSAPPSTLMTGTTTQVMIDLADLCKGVSGEARTAAVGRLRKMLPALAAFASGCAIAALLYWASLMWCFVLPPIVAALATLGIKRVPQ</sequence>
<keyword evidence="3" id="KW-1185">Reference proteome</keyword>
<evidence type="ECO:0008006" key="4">
    <source>
        <dbReference type="Google" id="ProtNLM"/>
    </source>
</evidence>
<feature type="transmembrane region" description="Helical" evidence="1">
    <location>
        <begin position="94"/>
        <end position="110"/>
    </location>
</feature>
<name>A0A2S0IFM2_9BURK</name>
<keyword evidence="1" id="KW-1133">Transmembrane helix</keyword>
<feature type="transmembrane region" description="Helical" evidence="1">
    <location>
        <begin position="60"/>
        <end position="82"/>
    </location>
</feature>
<dbReference type="AlphaFoldDB" id="A0A2S0IFM2"/>
<protein>
    <recommendedName>
        <fullName evidence="4">DUF1275 domain-containing protein</fullName>
    </recommendedName>
</protein>
<dbReference type="EMBL" id="CP023270">
    <property type="protein sequence ID" value="AVJ30815.1"/>
    <property type="molecule type" value="Genomic_DNA"/>
</dbReference>
<reference evidence="2 3" key="1">
    <citation type="submission" date="2017-09" db="EMBL/GenBank/DDBJ databases">
        <title>Genomic, metabolic, and phenotypic characteristics of bacterial isolates from the natural microbiome of the model nematode Caenorhabditis elegans.</title>
        <authorList>
            <person name="Zimmermann J."/>
            <person name="Obeng N."/>
            <person name="Yang W."/>
            <person name="Obeng O."/>
            <person name="Kissoyan K."/>
            <person name="Pees B."/>
            <person name="Dirksen P."/>
            <person name="Hoppner M."/>
            <person name="Franke A."/>
            <person name="Rosenstiel P."/>
            <person name="Leippe M."/>
            <person name="Dierking K."/>
            <person name="Kaleta C."/>
            <person name="Schulenburg H."/>
        </authorList>
    </citation>
    <scope>NUCLEOTIDE SEQUENCE [LARGE SCALE GENOMIC DNA]</scope>
    <source>
        <strain evidence="2 3">MYb73</strain>
    </source>
</reference>
<accession>A0A2S0IFM2</accession>
<dbReference type="RefSeq" id="WP_105241333.1">
    <property type="nucleotide sequence ID" value="NZ_CP023270.1"/>
</dbReference>
<dbReference type="PANTHER" id="PTHR37314:SF5">
    <property type="entry name" value="SLR0142 PROTEIN"/>
    <property type="match status" value="1"/>
</dbReference>
<dbReference type="Pfam" id="PF06912">
    <property type="entry name" value="DUF1275"/>
    <property type="match status" value="1"/>
</dbReference>
<organism evidence="2 3">
    <name type="scientific">Achromobacter spanius</name>
    <dbReference type="NCBI Taxonomy" id="217203"/>
    <lineage>
        <taxon>Bacteria</taxon>
        <taxon>Pseudomonadati</taxon>
        <taxon>Pseudomonadota</taxon>
        <taxon>Betaproteobacteria</taxon>
        <taxon>Burkholderiales</taxon>
        <taxon>Alcaligenaceae</taxon>
        <taxon>Achromobacter</taxon>
    </lineage>
</organism>
<evidence type="ECO:0000313" key="3">
    <source>
        <dbReference type="Proteomes" id="UP000239477"/>
    </source>
</evidence>
<evidence type="ECO:0000256" key="1">
    <source>
        <dbReference type="SAM" id="Phobius"/>
    </source>
</evidence>
<dbReference type="InterPro" id="IPR010699">
    <property type="entry name" value="DUF1275"/>
</dbReference>
<keyword evidence="1" id="KW-0472">Membrane</keyword>
<dbReference type="OrthoDB" id="5125627at2"/>
<dbReference type="Proteomes" id="UP000239477">
    <property type="component" value="Chromosome"/>
</dbReference>
<feature type="transmembrane region" description="Helical" evidence="1">
    <location>
        <begin position="182"/>
        <end position="202"/>
    </location>
</feature>
<gene>
    <name evidence="2" type="ORF">CLM73_01340</name>
</gene>
<feature type="transmembrane region" description="Helical" evidence="1">
    <location>
        <begin position="116"/>
        <end position="135"/>
    </location>
</feature>
<dbReference type="PANTHER" id="PTHR37314">
    <property type="entry name" value="SLR0142 PROTEIN"/>
    <property type="match status" value="1"/>
</dbReference>
<proteinExistence type="predicted"/>